<dbReference type="CDD" id="cd15225">
    <property type="entry name" value="7tmA_OR10A-like"/>
    <property type="match status" value="1"/>
</dbReference>
<evidence type="ECO:0000256" key="1">
    <source>
        <dbReference type="ARBA" id="ARBA00004651"/>
    </source>
</evidence>
<feature type="transmembrane region" description="Helical" evidence="9">
    <location>
        <begin position="30"/>
        <end position="54"/>
    </location>
</feature>
<feature type="transmembrane region" description="Helical" evidence="9">
    <location>
        <begin position="401"/>
        <end position="420"/>
    </location>
</feature>
<dbReference type="OMA" id="FRECVIL"/>
<evidence type="ECO:0000256" key="3">
    <source>
        <dbReference type="ARBA" id="ARBA00022606"/>
    </source>
</evidence>
<comment type="subcellular location">
    <subcellularLocation>
        <location evidence="1">Cell membrane</location>
        <topology evidence="1">Multi-pass membrane protein</topology>
    </subcellularLocation>
</comment>
<feature type="transmembrane region" description="Helical" evidence="9">
    <location>
        <begin position="272"/>
        <end position="296"/>
    </location>
</feature>
<keyword evidence="7 9" id="KW-0472">Membrane</keyword>
<feature type="transmembrane region" description="Helical" evidence="9">
    <location>
        <begin position="172"/>
        <end position="191"/>
    </location>
</feature>
<evidence type="ECO:0000256" key="2">
    <source>
        <dbReference type="ARBA" id="ARBA00022475"/>
    </source>
</evidence>
<feature type="transmembrane region" description="Helical" evidence="9">
    <location>
        <begin position="328"/>
        <end position="354"/>
    </location>
</feature>
<dbReference type="FunFam" id="1.20.1070.10:FF:000001">
    <property type="entry name" value="Olfactory receptor"/>
    <property type="match status" value="1"/>
</dbReference>
<dbReference type="InterPro" id="IPR017452">
    <property type="entry name" value="GPCR_Rhodpsn_7TM"/>
</dbReference>
<dbReference type="Gene3D" id="1.20.1070.10">
    <property type="entry name" value="Rhodopsin 7-helix transmembrane proteins"/>
    <property type="match status" value="2"/>
</dbReference>
<dbReference type="PRINTS" id="PR00237">
    <property type="entry name" value="GPCRRHODOPSN"/>
</dbReference>
<evidence type="ECO:0000313" key="11">
    <source>
        <dbReference type="Ensembl" id="ENSPTXP00000021482.1"/>
    </source>
</evidence>
<evidence type="ECO:0000256" key="4">
    <source>
        <dbReference type="ARBA" id="ARBA00022692"/>
    </source>
</evidence>
<evidence type="ECO:0000313" key="12">
    <source>
        <dbReference type="Proteomes" id="UP000472273"/>
    </source>
</evidence>
<dbReference type="PANTHER" id="PTHR26453">
    <property type="entry name" value="OLFACTORY RECEPTOR"/>
    <property type="match status" value="1"/>
</dbReference>
<keyword evidence="6 9" id="KW-1133">Transmembrane helix</keyword>
<dbReference type="FunFam" id="1.20.1070.10:FF:000410">
    <property type="entry name" value="Olfactory receptor 1348"/>
    <property type="match status" value="1"/>
</dbReference>
<dbReference type="InterPro" id="IPR000725">
    <property type="entry name" value="Olfact_rcpt"/>
</dbReference>
<feature type="transmembrane region" description="Helical" evidence="9">
    <location>
        <begin position="66"/>
        <end position="90"/>
    </location>
</feature>
<feature type="domain" description="G-protein coupled receptors family 1 profile" evidence="10">
    <location>
        <begin position="169"/>
        <end position="418"/>
    </location>
</feature>
<feature type="domain" description="G-protein coupled receptors family 1 profile" evidence="10">
    <location>
        <begin position="45"/>
        <end position="165"/>
    </location>
</feature>
<evidence type="ECO:0000256" key="9">
    <source>
        <dbReference type="SAM" id="Phobius"/>
    </source>
</evidence>
<dbReference type="Pfam" id="PF13853">
    <property type="entry name" value="7tm_4"/>
    <property type="match status" value="2"/>
</dbReference>
<dbReference type="AlphaFoldDB" id="A0A670ZBI8"/>
<name>A0A670ZBI8_PSETE</name>
<dbReference type="PRINTS" id="PR00245">
    <property type="entry name" value="OLFACTORYR"/>
</dbReference>
<keyword evidence="12" id="KW-1185">Reference proteome</keyword>
<protein>
    <recommendedName>
        <fullName evidence="10">G-protein coupled receptors family 1 profile domain-containing protein</fullName>
    </recommendedName>
</protein>
<feature type="transmembrane region" description="Helical" evidence="9">
    <location>
        <begin position="145"/>
        <end position="166"/>
    </location>
</feature>
<feature type="transmembrane region" description="Helical" evidence="9">
    <location>
        <begin position="96"/>
        <end position="124"/>
    </location>
</feature>
<evidence type="ECO:0000256" key="5">
    <source>
        <dbReference type="ARBA" id="ARBA00022725"/>
    </source>
</evidence>
<keyword evidence="4 9" id="KW-0812">Transmembrane</keyword>
<dbReference type="GO" id="GO:0004930">
    <property type="term" value="F:G protein-coupled receptor activity"/>
    <property type="evidence" value="ECO:0007669"/>
    <property type="project" value="InterPro"/>
</dbReference>
<keyword evidence="8" id="KW-0807">Transducer</keyword>
<accession>A0A670ZBI8</accession>
<reference evidence="11" key="2">
    <citation type="submission" date="2025-09" db="UniProtKB">
        <authorList>
            <consortium name="Ensembl"/>
        </authorList>
    </citation>
    <scope>IDENTIFICATION</scope>
</reference>
<evidence type="ECO:0000256" key="7">
    <source>
        <dbReference type="ARBA" id="ARBA00023136"/>
    </source>
</evidence>
<organism evidence="11 12">
    <name type="scientific">Pseudonaja textilis</name>
    <name type="common">Eastern brown snake</name>
    <dbReference type="NCBI Taxonomy" id="8673"/>
    <lineage>
        <taxon>Eukaryota</taxon>
        <taxon>Metazoa</taxon>
        <taxon>Chordata</taxon>
        <taxon>Craniata</taxon>
        <taxon>Vertebrata</taxon>
        <taxon>Euteleostomi</taxon>
        <taxon>Lepidosauria</taxon>
        <taxon>Squamata</taxon>
        <taxon>Bifurcata</taxon>
        <taxon>Unidentata</taxon>
        <taxon>Episquamata</taxon>
        <taxon>Toxicofera</taxon>
        <taxon>Serpentes</taxon>
        <taxon>Colubroidea</taxon>
        <taxon>Elapidae</taxon>
        <taxon>Hydrophiinae</taxon>
        <taxon>Pseudonaja</taxon>
    </lineage>
</organism>
<keyword evidence="3" id="KW-0716">Sensory transduction</keyword>
<dbReference type="GeneTree" id="ENSGT01150000286972"/>
<dbReference type="InterPro" id="IPR000276">
    <property type="entry name" value="GPCR_Rhodpsn"/>
</dbReference>
<proteinExistence type="predicted"/>
<keyword evidence="2" id="KW-1003">Cell membrane</keyword>
<reference evidence="11" key="1">
    <citation type="submission" date="2025-08" db="UniProtKB">
        <authorList>
            <consortium name="Ensembl"/>
        </authorList>
    </citation>
    <scope>IDENTIFICATION</scope>
</reference>
<evidence type="ECO:0000259" key="10">
    <source>
        <dbReference type="PROSITE" id="PS50262"/>
    </source>
</evidence>
<keyword evidence="5" id="KW-0552">Olfaction</keyword>
<dbReference type="GO" id="GO:0005886">
    <property type="term" value="C:plasma membrane"/>
    <property type="evidence" value="ECO:0007669"/>
    <property type="project" value="UniProtKB-SubCell"/>
</dbReference>
<dbReference type="Proteomes" id="UP000472273">
    <property type="component" value="Unplaced"/>
</dbReference>
<sequence>MNDTMKKDNHSCLNEIVLLGFSDIQTIQELLFSLILIFYLIALMGSSLVLLLAISSPTLHTPMYFFLWNLSFLEIGFASSISPKMLVNILSDKQNIYFWGCGCQMCFFILFGITECCLLCAMAYDRYVAICKPLQYPYIMNFRECVILAAVSWLLFCLVLIFYFIALMGNSFVLILTIFSPTLHTPMYFFLWNLSFLEIGYTSSISPKMLVNLLSENQTISFCGCGCQMCFFILFSVTERCLLCVMAYDRYVVICKPLQYPYIMNCRECVHFVAATLTFGILVGLGQSVSIFTLHFCGLDRISHFFCDIMPVLRLTSTDTYKNEVANAILTMVFSLILLLLILFSYILIISTILRMPVAKNRQKAFSTCSSHLTVVLLYYGTITAAYIHPNSANSQDNNRFLALLYTVVTPSLNPIIYSLRNKEIKSASTKTVAKLCVFLG</sequence>
<dbReference type="Ensembl" id="ENSPTXT00000022138.1">
    <property type="protein sequence ID" value="ENSPTXP00000021482.1"/>
    <property type="gene ID" value="ENSPTXG00000014859.1"/>
</dbReference>
<feature type="transmembrane region" description="Helical" evidence="9">
    <location>
        <begin position="366"/>
        <end position="389"/>
    </location>
</feature>
<evidence type="ECO:0000256" key="8">
    <source>
        <dbReference type="ARBA" id="ARBA00023224"/>
    </source>
</evidence>
<evidence type="ECO:0000256" key="6">
    <source>
        <dbReference type="ARBA" id="ARBA00022989"/>
    </source>
</evidence>
<dbReference type="GO" id="GO:0004984">
    <property type="term" value="F:olfactory receptor activity"/>
    <property type="evidence" value="ECO:0007669"/>
    <property type="project" value="InterPro"/>
</dbReference>
<dbReference type="SUPFAM" id="SSF81321">
    <property type="entry name" value="Family A G protein-coupled receptor-like"/>
    <property type="match status" value="2"/>
</dbReference>
<dbReference type="PROSITE" id="PS50262">
    <property type="entry name" value="G_PROTEIN_RECEP_F1_2"/>
    <property type="match status" value="2"/>
</dbReference>